<dbReference type="SUPFAM" id="SSF88946">
    <property type="entry name" value="Sigma2 domain of RNA polymerase sigma factors"/>
    <property type="match status" value="1"/>
</dbReference>
<evidence type="ECO:0008006" key="10">
    <source>
        <dbReference type="Google" id="ProtNLM"/>
    </source>
</evidence>
<dbReference type="GO" id="GO:0016987">
    <property type="term" value="F:sigma factor activity"/>
    <property type="evidence" value="ECO:0007669"/>
    <property type="project" value="UniProtKB-KW"/>
</dbReference>
<dbReference type="InterPro" id="IPR013325">
    <property type="entry name" value="RNA_pol_sigma_r2"/>
</dbReference>
<keyword evidence="9" id="KW-1185">Reference proteome</keyword>
<sequence length="300" mass="32762">MIACPTTPFRAAVDEFERHRPRRLAAAYRVTGSRTDTEDVVQDAWLRWAEVDHAGVEEAAAYLSVIASRLALNAVRARTRRRETYIGPWLPDPIVDDDSPEWRHVHCAGLGHALDVALSRMGPEQATAFVLRRVLDLDYDSIAAVLDTSPAVARQLVSRAGRAVADLERGDVDSRVYRDSRALQALLDTLLPGDVAHVAALLSAGSVLYSDGGDRAHAARRPIVGRERIVRFVVGISSHEGVRVRPAVVNGSAGLLVWEGDRLTTTVTLRLALDGLVEQLYLVRNPDKLAGIDVDPPPAR</sequence>
<dbReference type="Pfam" id="PF04542">
    <property type="entry name" value="Sigma70_r2"/>
    <property type="match status" value="1"/>
</dbReference>
<dbReference type="RefSeq" id="WP_158040441.1">
    <property type="nucleotide sequence ID" value="NZ_JACCFV010000001.1"/>
</dbReference>
<dbReference type="Gene3D" id="1.10.10.10">
    <property type="entry name" value="Winged helix-like DNA-binding domain superfamily/Winged helix DNA-binding domain"/>
    <property type="match status" value="1"/>
</dbReference>
<feature type="domain" description="RNA polymerase sigma-70 region 2" evidence="6">
    <location>
        <begin position="16"/>
        <end position="81"/>
    </location>
</feature>
<organism evidence="8 9">
    <name type="scientific">Pseudoclavibacter chungangensis</name>
    <dbReference type="NCBI Taxonomy" id="587635"/>
    <lineage>
        <taxon>Bacteria</taxon>
        <taxon>Bacillati</taxon>
        <taxon>Actinomycetota</taxon>
        <taxon>Actinomycetes</taxon>
        <taxon>Micrococcales</taxon>
        <taxon>Microbacteriaceae</taxon>
        <taxon>Pseudoclavibacter</taxon>
    </lineage>
</organism>
<dbReference type="InterPro" id="IPR032710">
    <property type="entry name" value="NTF2-like_dom_sf"/>
</dbReference>
<keyword evidence="4" id="KW-0731">Sigma factor</keyword>
<dbReference type="SUPFAM" id="SSF88659">
    <property type="entry name" value="Sigma3 and sigma4 domains of RNA polymerase sigma factors"/>
    <property type="match status" value="1"/>
</dbReference>
<keyword evidence="3" id="KW-0805">Transcription regulation</keyword>
<dbReference type="InterPro" id="IPR036388">
    <property type="entry name" value="WH-like_DNA-bd_sf"/>
</dbReference>
<evidence type="ECO:0000259" key="7">
    <source>
        <dbReference type="Pfam" id="PF08281"/>
    </source>
</evidence>
<evidence type="ECO:0000256" key="4">
    <source>
        <dbReference type="ARBA" id="ARBA00023082"/>
    </source>
</evidence>
<dbReference type="PANTHER" id="PTHR30173:SF36">
    <property type="entry name" value="ECF RNA POLYMERASE SIGMA FACTOR SIGJ"/>
    <property type="match status" value="1"/>
</dbReference>
<proteinExistence type="inferred from homology"/>
<comment type="subunit">
    <text evidence="2">Interacts transiently with the RNA polymerase catalytic core formed by RpoA, RpoB, RpoC and RpoZ (2 alpha, 1 beta, 1 beta' and 1 omega subunit) to form the RNA polymerase holoenzyme that can initiate transcription.</text>
</comment>
<keyword evidence="5" id="KW-0804">Transcription</keyword>
<dbReference type="InterPro" id="IPR052704">
    <property type="entry name" value="ECF_Sigma-70_Domain"/>
</dbReference>
<evidence type="ECO:0000313" key="9">
    <source>
        <dbReference type="Proteomes" id="UP000467240"/>
    </source>
</evidence>
<dbReference type="InterPro" id="IPR013249">
    <property type="entry name" value="RNA_pol_sigma70_r4_t2"/>
</dbReference>
<dbReference type="GO" id="GO:0003677">
    <property type="term" value="F:DNA binding"/>
    <property type="evidence" value="ECO:0007669"/>
    <property type="project" value="InterPro"/>
</dbReference>
<evidence type="ECO:0000259" key="6">
    <source>
        <dbReference type="Pfam" id="PF04542"/>
    </source>
</evidence>
<feature type="domain" description="RNA polymerase sigma factor 70 region 4 type 2" evidence="7">
    <location>
        <begin position="113"/>
        <end position="160"/>
    </location>
</feature>
<dbReference type="Pfam" id="PF08281">
    <property type="entry name" value="Sigma70_r4_2"/>
    <property type="match status" value="1"/>
</dbReference>
<evidence type="ECO:0000313" key="8">
    <source>
        <dbReference type="EMBL" id="KAB1657276.1"/>
    </source>
</evidence>
<dbReference type="InterPro" id="IPR007627">
    <property type="entry name" value="RNA_pol_sigma70_r2"/>
</dbReference>
<evidence type="ECO:0000256" key="2">
    <source>
        <dbReference type="ARBA" id="ARBA00011344"/>
    </source>
</evidence>
<evidence type="ECO:0000256" key="1">
    <source>
        <dbReference type="ARBA" id="ARBA00010641"/>
    </source>
</evidence>
<reference evidence="8 9" key="1">
    <citation type="submission" date="2019-09" db="EMBL/GenBank/DDBJ databases">
        <title>Phylogeny of genus Pseudoclavibacter and closely related genus.</title>
        <authorList>
            <person name="Li Y."/>
        </authorList>
    </citation>
    <scope>NUCLEOTIDE SEQUENCE [LARGE SCALE GENOMIC DNA]</scope>
    <source>
        <strain evidence="8 9">DSM 23821</strain>
    </source>
</reference>
<evidence type="ECO:0000256" key="5">
    <source>
        <dbReference type="ARBA" id="ARBA00023163"/>
    </source>
</evidence>
<gene>
    <name evidence="8" type="ORF">F8O01_08510</name>
</gene>
<dbReference type="EMBL" id="WBJZ01000009">
    <property type="protein sequence ID" value="KAB1657276.1"/>
    <property type="molecule type" value="Genomic_DNA"/>
</dbReference>
<dbReference type="GO" id="GO:0006352">
    <property type="term" value="P:DNA-templated transcription initiation"/>
    <property type="evidence" value="ECO:0007669"/>
    <property type="project" value="InterPro"/>
</dbReference>
<accession>A0A7J5BSP9</accession>
<dbReference type="PANTHER" id="PTHR30173">
    <property type="entry name" value="SIGMA 19 FACTOR"/>
    <property type="match status" value="1"/>
</dbReference>
<dbReference type="AlphaFoldDB" id="A0A7J5BSP9"/>
<evidence type="ECO:0000256" key="3">
    <source>
        <dbReference type="ARBA" id="ARBA00023015"/>
    </source>
</evidence>
<protein>
    <recommendedName>
        <fullName evidence="10">Sigma-70 family RNA polymerase sigma factor</fullName>
    </recommendedName>
</protein>
<dbReference type="Proteomes" id="UP000467240">
    <property type="component" value="Unassembled WGS sequence"/>
</dbReference>
<dbReference type="InterPro" id="IPR013324">
    <property type="entry name" value="RNA_pol_sigma_r3/r4-like"/>
</dbReference>
<dbReference type="OrthoDB" id="3211555at2"/>
<comment type="caution">
    <text evidence="8">The sequence shown here is derived from an EMBL/GenBank/DDBJ whole genome shotgun (WGS) entry which is preliminary data.</text>
</comment>
<dbReference type="SUPFAM" id="SSF54427">
    <property type="entry name" value="NTF2-like"/>
    <property type="match status" value="1"/>
</dbReference>
<dbReference type="Gene3D" id="1.10.1740.10">
    <property type="match status" value="1"/>
</dbReference>
<comment type="similarity">
    <text evidence="1">Belongs to the sigma-70 factor family. ECF subfamily.</text>
</comment>
<name>A0A7J5BSP9_9MICO</name>